<proteinExistence type="predicted"/>
<feature type="region of interest" description="Disordered" evidence="1">
    <location>
        <begin position="216"/>
        <end position="287"/>
    </location>
</feature>
<dbReference type="PANTHER" id="PTHR38645">
    <property type="entry name" value="CHROMOSOME 9, WHOLE GENOME SHOTGUN SEQUENCE"/>
    <property type="match status" value="1"/>
</dbReference>
<dbReference type="GeneID" id="35603299"/>
<dbReference type="PANTHER" id="PTHR38645:SF1">
    <property type="entry name" value="YALI0F12243P"/>
    <property type="match status" value="1"/>
</dbReference>
<dbReference type="AlphaFoldDB" id="A0A2D3VA42"/>
<sequence>MDSMRHLSTSLPAREPAPAELLPDFKAAAQAVTTLYRNAANSQRHARTAGYQDALDDLLGFLDRSNLGLMDGEGWKVRQWATERLIGDGAATRQQEPLTTNTMTDDEDESEPAKDDDKDDDGRSSSPEIQRKPQLAANSSSDISDVDAIVPRRVVSEPPQQLPYPTAPQKSDFTFQSPHAYPTNHDRDGSHDTEMEIVQPSLSSTTPTASETIRIIPRSNRMTKSHATHSRRTENRSTGTAFSLGQGAGGKRKMPYQEYFDIHGLNDGSDRKDGSGTGRGGKRSRNA</sequence>
<dbReference type="OrthoDB" id="21418at2759"/>
<dbReference type="Proteomes" id="UP000225277">
    <property type="component" value="Unassembled WGS sequence"/>
</dbReference>
<dbReference type="EMBL" id="FJUY01000013">
    <property type="protein sequence ID" value="CZT22330.1"/>
    <property type="molecule type" value="Genomic_DNA"/>
</dbReference>
<evidence type="ECO:0000313" key="2">
    <source>
        <dbReference type="EMBL" id="CZT22330.1"/>
    </source>
</evidence>
<organism evidence="2 3">
    <name type="scientific">Ramularia collo-cygni</name>
    <dbReference type="NCBI Taxonomy" id="112498"/>
    <lineage>
        <taxon>Eukaryota</taxon>
        <taxon>Fungi</taxon>
        <taxon>Dikarya</taxon>
        <taxon>Ascomycota</taxon>
        <taxon>Pezizomycotina</taxon>
        <taxon>Dothideomycetes</taxon>
        <taxon>Dothideomycetidae</taxon>
        <taxon>Mycosphaerellales</taxon>
        <taxon>Mycosphaerellaceae</taxon>
        <taxon>Ramularia</taxon>
    </lineage>
</organism>
<feature type="compositionally biased region" description="Low complexity" evidence="1">
    <location>
        <begin position="136"/>
        <end position="149"/>
    </location>
</feature>
<feature type="compositionally biased region" description="Basic residues" evidence="1">
    <location>
        <begin position="221"/>
        <end position="230"/>
    </location>
</feature>
<feature type="compositionally biased region" description="Polar residues" evidence="1">
    <location>
        <begin position="168"/>
        <end position="177"/>
    </location>
</feature>
<protein>
    <submittedName>
        <fullName evidence="2">Uncharacterized protein</fullName>
    </submittedName>
</protein>
<feature type="compositionally biased region" description="Polar residues" evidence="1">
    <location>
        <begin position="92"/>
        <end position="103"/>
    </location>
</feature>
<evidence type="ECO:0000256" key="1">
    <source>
        <dbReference type="SAM" id="MobiDB-lite"/>
    </source>
</evidence>
<feature type="region of interest" description="Disordered" evidence="1">
    <location>
        <begin position="87"/>
        <end position="191"/>
    </location>
</feature>
<dbReference type="RefSeq" id="XP_023629219.1">
    <property type="nucleotide sequence ID" value="XM_023773451.1"/>
</dbReference>
<evidence type="ECO:0000313" key="3">
    <source>
        <dbReference type="Proteomes" id="UP000225277"/>
    </source>
</evidence>
<dbReference type="InterPro" id="IPR029196">
    <property type="entry name" value="HAPSTR1-like"/>
</dbReference>
<name>A0A2D3VA42_9PEZI</name>
<accession>A0A2D3VA42</accession>
<feature type="compositionally biased region" description="Basic and acidic residues" evidence="1">
    <location>
        <begin position="111"/>
        <end position="123"/>
    </location>
</feature>
<dbReference type="Pfam" id="PF15251">
    <property type="entry name" value="TAPR1-like"/>
    <property type="match status" value="1"/>
</dbReference>
<keyword evidence="3" id="KW-1185">Reference proteome</keyword>
<reference evidence="2 3" key="1">
    <citation type="submission" date="2016-03" db="EMBL/GenBank/DDBJ databases">
        <authorList>
            <person name="Ploux O."/>
        </authorList>
    </citation>
    <scope>NUCLEOTIDE SEQUENCE [LARGE SCALE GENOMIC DNA]</scope>
    <source>
        <strain evidence="2 3">URUG2</strain>
    </source>
</reference>
<gene>
    <name evidence="2" type="ORF">RCC_08199</name>
</gene>